<dbReference type="GO" id="GO:0005634">
    <property type="term" value="C:nucleus"/>
    <property type="evidence" value="ECO:0000318"/>
    <property type="project" value="GO_Central"/>
</dbReference>
<reference evidence="8" key="1">
    <citation type="submission" date="2025-08" db="UniProtKB">
        <authorList>
            <consortium name="RefSeq"/>
        </authorList>
    </citation>
    <scope>IDENTIFICATION</scope>
    <source>
        <strain evidence="8">J_2021</strain>
        <tissue evidence="8">Erythrocytes</tissue>
    </source>
</reference>
<sequence length="568" mass="62949">MYKVEIGKSILDVKKGDITKETTDAIVNLNNKTLDQDYGISKDILTAAGNSVREECIRLGKQPHSNFVVTGAGNLRCKKIIHLIDAVNKDKIVAEVKEVLKACDQHNIQSITIPAIGTGNANIGAKTSLELIMTGIEEYALGTATSCISQIHIIAYKENIYQEYIKAFEIRISGNQKYNLYLKLYGKDVTLIKGDITDQDTECIVNLTNQSLNQNCGVSAAILSAAGSGVKDECNKLAPITADQMVLTSGGNMKCKKILHLIGPTNSKAMVPALEKILEECVKHSIKTMALPAIGTGMAAMDPSDSISGIIGGLIQHFEKVTHTSLTKICIIAFTDKVYQEFSQAFKTKSFEIQESEPYSENNIEAIFRNPPTWTDMGTDEYKIIELSNSSTEFKDIEKKFLESAQSYKCKVIKIERVQNVKLWRSFSVRKLFVDSRYPNERNCKLLFHGTSIETVTDILYNGFNRSYSGKNATVYGRGTYFALNASYSCGDTYSVPDKDGNKHMILAAVITGKWRMGESHYIDAPPTEEDPKTHCDCVVDDVSNPTVFVIFCDDGAYPKYSITFKRC</sequence>
<dbReference type="Gene3D" id="3.40.220.10">
    <property type="entry name" value="Leucine Aminopeptidase, subunit E, domain 1"/>
    <property type="match status" value="2"/>
</dbReference>
<keyword evidence="3" id="KW-0808">Transferase</keyword>
<dbReference type="GO" id="GO:0070212">
    <property type="term" value="P:protein poly-ADP-ribosylation"/>
    <property type="evidence" value="ECO:0007669"/>
    <property type="project" value="TreeGrafter"/>
</dbReference>
<dbReference type="InterPro" id="IPR002589">
    <property type="entry name" value="Macro_dom"/>
</dbReference>
<dbReference type="Gene3D" id="3.90.228.10">
    <property type="match status" value="1"/>
</dbReference>
<keyword evidence="7" id="KW-1185">Reference proteome</keyword>
<evidence type="ECO:0000313" key="7">
    <source>
        <dbReference type="Proteomes" id="UP000186698"/>
    </source>
</evidence>
<protein>
    <submittedName>
        <fullName evidence="8">Protein mono-ADP-ribosyltransferase PARP15 isoform X1</fullName>
    </submittedName>
</protein>
<evidence type="ECO:0000256" key="6">
    <source>
        <dbReference type="ARBA" id="ARBA00024347"/>
    </source>
</evidence>
<accession>A0A1L8EVX1</accession>
<dbReference type="GO" id="GO:0005737">
    <property type="term" value="C:cytoplasm"/>
    <property type="evidence" value="ECO:0000318"/>
    <property type="project" value="GO_Central"/>
</dbReference>
<evidence type="ECO:0000256" key="5">
    <source>
        <dbReference type="ARBA" id="ARBA00023242"/>
    </source>
</evidence>
<evidence type="ECO:0000256" key="4">
    <source>
        <dbReference type="ARBA" id="ARBA00023027"/>
    </source>
</evidence>
<organism evidence="7 8">
    <name type="scientific">Xenopus laevis</name>
    <name type="common">African clawed frog</name>
    <dbReference type="NCBI Taxonomy" id="8355"/>
    <lineage>
        <taxon>Eukaryota</taxon>
        <taxon>Metazoa</taxon>
        <taxon>Chordata</taxon>
        <taxon>Craniata</taxon>
        <taxon>Vertebrata</taxon>
        <taxon>Euteleostomi</taxon>
        <taxon>Amphibia</taxon>
        <taxon>Batrachia</taxon>
        <taxon>Anura</taxon>
        <taxon>Pipoidea</taxon>
        <taxon>Pipidae</taxon>
        <taxon>Xenopodinae</taxon>
        <taxon>Xenopus</taxon>
        <taxon>Xenopus</taxon>
    </lineage>
</organism>
<evidence type="ECO:0000256" key="2">
    <source>
        <dbReference type="ARBA" id="ARBA00022676"/>
    </source>
</evidence>
<dbReference type="Pfam" id="PF01661">
    <property type="entry name" value="Macro"/>
    <property type="match status" value="2"/>
</dbReference>
<evidence type="ECO:0000313" key="8">
    <source>
        <dbReference type="RefSeq" id="XP_018092343.2"/>
    </source>
</evidence>
<dbReference type="PROSITE" id="PS51154">
    <property type="entry name" value="MACRO"/>
    <property type="match status" value="2"/>
</dbReference>
<name>A0A1L8EVX1_XENLA</name>
<dbReference type="InterPro" id="IPR043472">
    <property type="entry name" value="Macro_dom-like"/>
</dbReference>
<dbReference type="RefSeq" id="XP_018092343.2">
    <property type="nucleotide sequence ID" value="XM_018236854.2"/>
</dbReference>
<dbReference type="GO" id="GO:0010629">
    <property type="term" value="P:negative regulation of gene expression"/>
    <property type="evidence" value="ECO:0000318"/>
    <property type="project" value="GO_Central"/>
</dbReference>
<dbReference type="SUPFAM" id="SSF56399">
    <property type="entry name" value="ADP-ribosylation"/>
    <property type="match status" value="1"/>
</dbReference>
<dbReference type="PANTHER" id="PTHR14453">
    <property type="entry name" value="PARP/ZINC FINGER CCCH TYPE DOMAIN CONTAINING PROTEIN"/>
    <property type="match status" value="1"/>
</dbReference>
<dbReference type="Pfam" id="PF00644">
    <property type="entry name" value="PARP"/>
    <property type="match status" value="1"/>
</dbReference>
<dbReference type="Proteomes" id="UP000186698">
    <property type="component" value="Chromosome 9_10L"/>
</dbReference>
<dbReference type="CDD" id="cd01439">
    <property type="entry name" value="TCCD_inducible_PARP_like"/>
    <property type="match status" value="1"/>
</dbReference>
<comment type="similarity">
    <text evidence="6">Belongs to the ARTD/PARP family.</text>
</comment>
<dbReference type="GO" id="GO:1990404">
    <property type="term" value="F:NAD+-protein mono-ADP-ribosyltransferase activity"/>
    <property type="evidence" value="ECO:0007669"/>
    <property type="project" value="TreeGrafter"/>
</dbReference>
<dbReference type="STRING" id="8355.A0A1L8EVX1"/>
<gene>
    <name evidence="8" type="primary">LOC108701839</name>
</gene>
<keyword evidence="5" id="KW-0539">Nucleus</keyword>
<dbReference type="SMART" id="SM00506">
    <property type="entry name" value="A1pp"/>
    <property type="match status" value="2"/>
</dbReference>
<dbReference type="AlphaFoldDB" id="A0A1L8EVX1"/>
<dbReference type="OrthoDB" id="6133115at2759"/>
<dbReference type="GeneID" id="108701839"/>
<dbReference type="SUPFAM" id="SSF52949">
    <property type="entry name" value="Macro domain-like"/>
    <property type="match status" value="2"/>
</dbReference>
<dbReference type="InterPro" id="IPR012317">
    <property type="entry name" value="Poly(ADP-ribose)pol_cat_dom"/>
</dbReference>
<keyword evidence="2" id="KW-0328">Glycosyltransferase</keyword>
<dbReference type="PaxDb" id="8355-A0A1L8EVX1"/>
<dbReference type="GO" id="GO:0003714">
    <property type="term" value="F:transcription corepressor activity"/>
    <property type="evidence" value="ECO:0000318"/>
    <property type="project" value="GO_Central"/>
</dbReference>
<dbReference type="OMA" id="NDDEGCQ"/>
<evidence type="ECO:0000256" key="3">
    <source>
        <dbReference type="ARBA" id="ARBA00022679"/>
    </source>
</evidence>
<dbReference type="InterPro" id="IPR052056">
    <property type="entry name" value="Mono-ARTD/PARP"/>
</dbReference>
<dbReference type="KEGG" id="xla:108701839"/>
<dbReference type="PANTHER" id="PTHR14453:SF108">
    <property type="entry name" value="POLY [ADP-RIBOSE] POLYMERASE"/>
    <property type="match status" value="1"/>
</dbReference>
<evidence type="ECO:0000256" key="1">
    <source>
        <dbReference type="ARBA" id="ARBA00004123"/>
    </source>
</evidence>
<keyword evidence="4" id="KW-0520">NAD</keyword>
<comment type="subcellular location">
    <subcellularLocation>
        <location evidence="1">Nucleus</location>
    </subcellularLocation>
</comment>
<dbReference type="GO" id="GO:0003950">
    <property type="term" value="F:NAD+ poly-ADP-ribosyltransferase activity"/>
    <property type="evidence" value="ECO:0000318"/>
    <property type="project" value="GO_Central"/>
</dbReference>
<dbReference type="PROSITE" id="PS51059">
    <property type="entry name" value="PARP_CATALYTIC"/>
    <property type="match status" value="1"/>
</dbReference>
<proteinExistence type="inferred from homology"/>